<gene>
    <name evidence="4" type="ORF">H9637_06875</name>
</gene>
<dbReference type="RefSeq" id="WP_191739773.1">
    <property type="nucleotide sequence ID" value="NZ_JACSQB010000048.1"/>
</dbReference>
<evidence type="ECO:0000256" key="2">
    <source>
        <dbReference type="ARBA" id="ARBA00022679"/>
    </source>
</evidence>
<reference evidence="4 5" key="1">
    <citation type="submission" date="2020-08" db="EMBL/GenBank/DDBJ databases">
        <title>A Genomic Blueprint of the Chicken Gut Microbiome.</title>
        <authorList>
            <person name="Gilroy R."/>
            <person name="Ravi A."/>
            <person name="Getino M."/>
            <person name="Pursley I."/>
            <person name="Horton D.L."/>
            <person name="Alikhan N.-F."/>
            <person name="Baker D."/>
            <person name="Gharbi K."/>
            <person name="Hall N."/>
            <person name="Watson M."/>
            <person name="Adriaenssens E.M."/>
            <person name="Foster-Nyarko E."/>
            <person name="Jarju S."/>
            <person name="Secka A."/>
            <person name="Antonio M."/>
            <person name="Oren A."/>
            <person name="Chaudhuri R."/>
            <person name="La Ragione R.M."/>
            <person name="Hildebrand F."/>
            <person name="Pallen M.J."/>
        </authorList>
    </citation>
    <scope>NUCLEOTIDE SEQUENCE [LARGE SCALE GENOMIC DNA]</scope>
    <source>
        <strain evidence="4 5">N37</strain>
    </source>
</reference>
<dbReference type="GO" id="GO:0008168">
    <property type="term" value="F:methyltransferase activity"/>
    <property type="evidence" value="ECO:0007669"/>
    <property type="project" value="UniProtKB-KW"/>
</dbReference>
<dbReference type="InterPro" id="IPR029063">
    <property type="entry name" value="SAM-dependent_MTases_sf"/>
</dbReference>
<sequence length="42" mass="5080">MRKFRYRALEQKFYKGKDKSDSQMYKMAGNSIVVNVLEDIYK</sequence>
<dbReference type="Pfam" id="PF00145">
    <property type="entry name" value="DNA_methylase"/>
    <property type="match status" value="1"/>
</dbReference>
<keyword evidence="2" id="KW-0808">Transferase</keyword>
<evidence type="ECO:0000256" key="1">
    <source>
        <dbReference type="ARBA" id="ARBA00022603"/>
    </source>
</evidence>
<comment type="caution">
    <text evidence="4">The sequence shown here is derived from an EMBL/GenBank/DDBJ whole genome shotgun (WGS) entry which is preliminary data.</text>
</comment>
<dbReference type="Gene3D" id="3.40.50.150">
    <property type="entry name" value="Vaccinia Virus protein VP39"/>
    <property type="match status" value="1"/>
</dbReference>
<organism evidence="4 5">
    <name type="scientific">Clostridium faecium</name>
    <dbReference type="NCBI Taxonomy" id="2762223"/>
    <lineage>
        <taxon>Bacteria</taxon>
        <taxon>Bacillati</taxon>
        <taxon>Bacillota</taxon>
        <taxon>Clostridia</taxon>
        <taxon>Eubacteriales</taxon>
        <taxon>Clostridiaceae</taxon>
        <taxon>Clostridium</taxon>
    </lineage>
</organism>
<keyword evidence="5" id="KW-1185">Reference proteome</keyword>
<dbReference type="InterPro" id="IPR001525">
    <property type="entry name" value="C5_MeTfrase"/>
</dbReference>
<evidence type="ECO:0000313" key="5">
    <source>
        <dbReference type="Proteomes" id="UP000627166"/>
    </source>
</evidence>
<keyword evidence="3" id="KW-0680">Restriction system</keyword>
<dbReference type="Proteomes" id="UP000627166">
    <property type="component" value="Unassembled WGS sequence"/>
</dbReference>
<evidence type="ECO:0000256" key="3">
    <source>
        <dbReference type="ARBA" id="ARBA00022747"/>
    </source>
</evidence>
<protein>
    <submittedName>
        <fullName evidence="4">DNA cytosine methyltransferase</fullName>
    </submittedName>
</protein>
<proteinExistence type="predicted"/>
<evidence type="ECO:0000313" key="4">
    <source>
        <dbReference type="EMBL" id="MBD8046767.1"/>
    </source>
</evidence>
<dbReference type="EMBL" id="JACSQB010000048">
    <property type="protein sequence ID" value="MBD8046767.1"/>
    <property type="molecule type" value="Genomic_DNA"/>
</dbReference>
<name>A0ABR8YRJ7_9CLOT</name>
<dbReference type="GO" id="GO:0032259">
    <property type="term" value="P:methylation"/>
    <property type="evidence" value="ECO:0007669"/>
    <property type="project" value="UniProtKB-KW"/>
</dbReference>
<keyword evidence="1 4" id="KW-0489">Methyltransferase</keyword>
<accession>A0ABR8YRJ7</accession>